<sequence length="77" mass="8842">MRGLFSEVELDAICLISIGGHWLKTTLCGWRLEFPFEQLPCFRSSPNSPPSMVFGLFKVLLPHFNTIIWFPLMENGK</sequence>
<protein>
    <submittedName>
        <fullName evidence="1">Uncharacterized protein</fullName>
    </submittedName>
</protein>
<dbReference type="Proteomes" id="UP001396334">
    <property type="component" value="Unassembled WGS sequence"/>
</dbReference>
<reference evidence="1 2" key="1">
    <citation type="journal article" date="2024" name="G3 (Bethesda)">
        <title>Genome assembly of Hibiscus sabdariffa L. provides insights into metabolisms of medicinal natural products.</title>
        <authorList>
            <person name="Kim T."/>
        </authorList>
    </citation>
    <scope>NUCLEOTIDE SEQUENCE [LARGE SCALE GENOMIC DNA]</scope>
    <source>
        <strain evidence="1">TK-2024</strain>
        <tissue evidence="1">Old leaves</tissue>
    </source>
</reference>
<comment type="caution">
    <text evidence="1">The sequence shown here is derived from an EMBL/GenBank/DDBJ whole genome shotgun (WGS) entry which is preliminary data.</text>
</comment>
<organism evidence="1 2">
    <name type="scientific">Hibiscus sabdariffa</name>
    <name type="common">roselle</name>
    <dbReference type="NCBI Taxonomy" id="183260"/>
    <lineage>
        <taxon>Eukaryota</taxon>
        <taxon>Viridiplantae</taxon>
        <taxon>Streptophyta</taxon>
        <taxon>Embryophyta</taxon>
        <taxon>Tracheophyta</taxon>
        <taxon>Spermatophyta</taxon>
        <taxon>Magnoliopsida</taxon>
        <taxon>eudicotyledons</taxon>
        <taxon>Gunneridae</taxon>
        <taxon>Pentapetalae</taxon>
        <taxon>rosids</taxon>
        <taxon>malvids</taxon>
        <taxon>Malvales</taxon>
        <taxon>Malvaceae</taxon>
        <taxon>Malvoideae</taxon>
        <taxon>Hibiscus</taxon>
    </lineage>
</organism>
<evidence type="ECO:0000313" key="1">
    <source>
        <dbReference type="EMBL" id="KAK9029373.1"/>
    </source>
</evidence>
<proteinExistence type="predicted"/>
<name>A0ABR2SVW1_9ROSI</name>
<dbReference type="EMBL" id="JBBPBN010000011">
    <property type="protein sequence ID" value="KAK9029373.1"/>
    <property type="molecule type" value="Genomic_DNA"/>
</dbReference>
<accession>A0ABR2SVW1</accession>
<evidence type="ECO:0000313" key="2">
    <source>
        <dbReference type="Proteomes" id="UP001396334"/>
    </source>
</evidence>
<gene>
    <name evidence="1" type="ORF">V6N11_026491</name>
</gene>
<keyword evidence="2" id="KW-1185">Reference proteome</keyword>